<dbReference type="Pfam" id="PF08305">
    <property type="entry name" value="NPCBM"/>
    <property type="match status" value="1"/>
</dbReference>
<dbReference type="InterPro" id="IPR008979">
    <property type="entry name" value="Galactose-bd-like_sf"/>
</dbReference>
<dbReference type="SUPFAM" id="SSF49785">
    <property type="entry name" value="Galactose-binding domain-like"/>
    <property type="match status" value="1"/>
</dbReference>
<feature type="domain" description="Glycosyl hydrolase family 98 putative carbohydrate-binding module" evidence="1">
    <location>
        <begin position="264"/>
        <end position="409"/>
    </location>
</feature>
<dbReference type="InterPro" id="IPR013222">
    <property type="entry name" value="Glyco_hyd_98_carb-bd"/>
</dbReference>
<accession>A0A0F9UG91</accession>
<evidence type="ECO:0000313" key="2">
    <source>
        <dbReference type="EMBL" id="KKN86352.1"/>
    </source>
</evidence>
<gene>
    <name evidence="2" type="ORF">LCGC14_0269060</name>
</gene>
<evidence type="ECO:0000259" key="1">
    <source>
        <dbReference type="SMART" id="SM00776"/>
    </source>
</evidence>
<dbReference type="EMBL" id="LAZR01000148">
    <property type="protein sequence ID" value="KKN86352.1"/>
    <property type="molecule type" value="Genomic_DNA"/>
</dbReference>
<organism evidence="2">
    <name type="scientific">marine sediment metagenome</name>
    <dbReference type="NCBI Taxonomy" id="412755"/>
    <lineage>
        <taxon>unclassified sequences</taxon>
        <taxon>metagenomes</taxon>
        <taxon>ecological metagenomes</taxon>
    </lineage>
</organism>
<dbReference type="SMART" id="SM00776">
    <property type="entry name" value="NPCBM"/>
    <property type="match status" value="1"/>
</dbReference>
<dbReference type="Gene3D" id="2.60.120.1060">
    <property type="entry name" value="NPCBM/NEW2 domain"/>
    <property type="match status" value="1"/>
</dbReference>
<name>A0A0F9UG91_9ZZZZ</name>
<dbReference type="InterPro" id="IPR038637">
    <property type="entry name" value="NPCBM_sf"/>
</dbReference>
<sequence length="409" mass="43596">MRVAASLIVLTLTTLAGAADGDRVATIDGRELVGRVVTVDAQAVRIATADGEQTVARTDVAAVALESSSPRRPTELMRQPGKMVVETIGGDHVAPGGVTFADGKLTMTGGLLGNLSVPIDRIKTIYFPTIGQSAADVRELCDQMKLTGEVTDQMLMVDTNGKLLPVSGVLRAIGLAGARPPAAEITFTWQGRDRAVAAERARAIVLASPPREIPQAVGVVAMTDGSALRFSDIELTDEKVLVNSPELGVCTIRRDAVAEIRFHSDRVVPLGDLEPVDVREHGLMAWTFAYRRDRNVTGGAIQLDGRTYPRGIGMHSFCELTYDLDGAFSLLVMTAGIDDVAGPHGDAVLTIIADGKTLAEPVRLTGRDEARFLRLDVANVKRLIVRVDYGPDGLDVADCVDLADARLIK</sequence>
<comment type="caution">
    <text evidence="2">The sequence shown here is derived from an EMBL/GenBank/DDBJ whole genome shotgun (WGS) entry which is preliminary data.</text>
</comment>
<protein>
    <recommendedName>
        <fullName evidence="1">Glycosyl hydrolase family 98 putative carbohydrate-binding module domain-containing protein</fullName>
    </recommendedName>
</protein>
<proteinExistence type="predicted"/>
<dbReference type="AlphaFoldDB" id="A0A0F9UG91"/>
<reference evidence="2" key="1">
    <citation type="journal article" date="2015" name="Nature">
        <title>Complex archaea that bridge the gap between prokaryotes and eukaryotes.</title>
        <authorList>
            <person name="Spang A."/>
            <person name="Saw J.H."/>
            <person name="Jorgensen S.L."/>
            <person name="Zaremba-Niedzwiedzka K."/>
            <person name="Martijn J."/>
            <person name="Lind A.E."/>
            <person name="van Eijk R."/>
            <person name="Schleper C."/>
            <person name="Guy L."/>
            <person name="Ettema T.J."/>
        </authorList>
    </citation>
    <scope>NUCLEOTIDE SEQUENCE</scope>
</reference>